<dbReference type="Proteomes" id="UP000190935">
    <property type="component" value="Chromosome I"/>
</dbReference>
<protein>
    <recommendedName>
        <fullName evidence="3 10">Thioredoxin reductase</fullName>
        <ecNumber evidence="10">1.8.1.9</ecNumber>
    </recommendedName>
</protein>
<comment type="subunit">
    <text evidence="2 10">Homodimer.</text>
</comment>
<dbReference type="PRINTS" id="PR00368">
    <property type="entry name" value="FADPNR"/>
</dbReference>
<comment type="similarity">
    <text evidence="1 10">Belongs to the class-II pyridine nucleotide-disulfide oxidoreductase family.</text>
</comment>
<dbReference type="GO" id="GO:0019430">
    <property type="term" value="P:removal of superoxide radicals"/>
    <property type="evidence" value="ECO:0007669"/>
    <property type="project" value="UniProtKB-UniRule"/>
</dbReference>
<dbReference type="PANTHER" id="PTHR48105">
    <property type="entry name" value="THIOREDOXIN REDUCTASE 1-RELATED-RELATED"/>
    <property type="match status" value="1"/>
</dbReference>
<dbReference type="PROSITE" id="PS00573">
    <property type="entry name" value="PYRIDINE_REDOX_2"/>
    <property type="match status" value="1"/>
</dbReference>
<dbReference type="GeneID" id="95348915"/>
<keyword evidence="4 10" id="KW-0285">Flavoprotein</keyword>
<dbReference type="GO" id="GO:0005737">
    <property type="term" value="C:cytoplasm"/>
    <property type="evidence" value="ECO:0007669"/>
    <property type="project" value="InterPro"/>
</dbReference>
<comment type="catalytic activity">
    <reaction evidence="9 10">
        <text>[thioredoxin]-dithiol + NADP(+) = [thioredoxin]-disulfide + NADPH + H(+)</text>
        <dbReference type="Rhea" id="RHEA:20345"/>
        <dbReference type="Rhea" id="RHEA-COMP:10698"/>
        <dbReference type="Rhea" id="RHEA-COMP:10700"/>
        <dbReference type="ChEBI" id="CHEBI:15378"/>
        <dbReference type="ChEBI" id="CHEBI:29950"/>
        <dbReference type="ChEBI" id="CHEBI:50058"/>
        <dbReference type="ChEBI" id="CHEBI:57783"/>
        <dbReference type="ChEBI" id="CHEBI:58349"/>
        <dbReference type="EC" id="1.8.1.9"/>
    </reaction>
</comment>
<evidence type="ECO:0000256" key="5">
    <source>
        <dbReference type="ARBA" id="ARBA00022827"/>
    </source>
</evidence>
<keyword evidence="5 10" id="KW-0274">FAD</keyword>
<dbReference type="PRINTS" id="PR00469">
    <property type="entry name" value="PNDRDTASEII"/>
</dbReference>
<feature type="domain" description="FAD/NAD(P)-binding" evidence="12">
    <location>
        <begin position="5"/>
        <end position="293"/>
    </location>
</feature>
<accession>A0A1K1KMZ7</accession>
<dbReference type="EMBL" id="LT630287">
    <property type="protein sequence ID" value="SFV40257.1"/>
    <property type="molecule type" value="Genomic_DNA"/>
</dbReference>
<dbReference type="Pfam" id="PF07992">
    <property type="entry name" value="Pyr_redox_2"/>
    <property type="match status" value="1"/>
</dbReference>
<dbReference type="KEGG" id="laca:LAC1533_0837"/>
<dbReference type="EC" id="1.8.1.9" evidence="10"/>
<evidence type="ECO:0000313" key="14">
    <source>
        <dbReference type="Proteomes" id="UP000190935"/>
    </source>
</evidence>
<dbReference type="NCBIfam" id="TIGR01292">
    <property type="entry name" value="TRX_reduct"/>
    <property type="match status" value="1"/>
</dbReference>
<dbReference type="InterPro" id="IPR005982">
    <property type="entry name" value="Thioredox_Rdtase"/>
</dbReference>
<name>A0A1K1KMZ7_9LACO</name>
<dbReference type="AlphaFoldDB" id="A0A1K1KMZ7"/>
<dbReference type="InterPro" id="IPR050097">
    <property type="entry name" value="Ferredoxin-NADP_redctase_2"/>
</dbReference>
<dbReference type="InterPro" id="IPR036188">
    <property type="entry name" value="FAD/NAD-bd_sf"/>
</dbReference>
<dbReference type="SUPFAM" id="SSF51905">
    <property type="entry name" value="FAD/NAD(P)-binding domain"/>
    <property type="match status" value="1"/>
</dbReference>
<proteinExistence type="inferred from homology"/>
<keyword evidence="11" id="KW-0521">NADP</keyword>
<dbReference type="RefSeq" id="WP_079578926.1">
    <property type="nucleotide sequence ID" value="NZ_LT630287.1"/>
</dbReference>
<evidence type="ECO:0000259" key="12">
    <source>
        <dbReference type="Pfam" id="PF07992"/>
    </source>
</evidence>
<evidence type="ECO:0000256" key="4">
    <source>
        <dbReference type="ARBA" id="ARBA00022630"/>
    </source>
</evidence>
<dbReference type="GO" id="GO:0004791">
    <property type="term" value="F:thioredoxin-disulfide reductase (NADPH) activity"/>
    <property type="evidence" value="ECO:0007669"/>
    <property type="project" value="UniProtKB-UniRule"/>
</dbReference>
<evidence type="ECO:0000256" key="7">
    <source>
        <dbReference type="ARBA" id="ARBA00023157"/>
    </source>
</evidence>
<dbReference type="InterPro" id="IPR008255">
    <property type="entry name" value="Pyr_nucl-diS_OxRdtase_2_AS"/>
</dbReference>
<reference evidence="14" key="1">
    <citation type="submission" date="2016-11" db="EMBL/GenBank/DDBJ databases">
        <authorList>
            <person name="Papadimitriou K."/>
        </authorList>
    </citation>
    <scope>NUCLEOTIDE SEQUENCE [LARGE SCALE GENOMIC DNA]</scope>
    <source>
        <strain evidence="14">ACA-DC 1533</strain>
    </source>
</reference>
<evidence type="ECO:0000256" key="2">
    <source>
        <dbReference type="ARBA" id="ARBA00011738"/>
    </source>
</evidence>
<dbReference type="InterPro" id="IPR023753">
    <property type="entry name" value="FAD/NAD-binding_dom"/>
</dbReference>
<evidence type="ECO:0000256" key="3">
    <source>
        <dbReference type="ARBA" id="ARBA00018719"/>
    </source>
</evidence>
<organism evidence="13 14">
    <name type="scientific">Ligilactobacillus acidipiscis</name>
    <dbReference type="NCBI Taxonomy" id="89059"/>
    <lineage>
        <taxon>Bacteria</taxon>
        <taxon>Bacillati</taxon>
        <taxon>Bacillota</taxon>
        <taxon>Bacilli</taxon>
        <taxon>Lactobacillales</taxon>
        <taxon>Lactobacillaceae</taxon>
        <taxon>Ligilactobacillus</taxon>
    </lineage>
</organism>
<dbReference type="Gene3D" id="3.50.50.60">
    <property type="entry name" value="FAD/NAD(P)-binding domain"/>
    <property type="match status" value="2"/>
</dbReference>
<evidence type="ECO:0000256" key="11">
    <source>
        <dbReference type="RuleBase" id="RU003881"/>
    </source>
</evidence>
<evidence type="ECO:0000256" key="8">
    <source>
        <dbReference type="ARBA" id="ARBA00023284"/>
    </source>
</evidence>
<keyword evidence="8 10" id="KW-0676">Redox-active center</keyword>
<gene>
    <name evidence="13" type="ORF">LAC1533_0837</name>
</gene>
<keyword evidence="6 10" id="KW-0560">Oxidoreductase</keyword>
<evidence type="ECO:0000256" key="10">
    <source>
        <dbReference type="RuleBase" id="RU003880"/>
    </source>
</evidence>
<evidence type="ECO:0000256" key="1">
    <source>
        <dbReference type="ARBA" id="ARBA00009333"/>
    </source>
</evidence>
<evidence type="ECO:0000313" key="13">
    <source>
        <dbReference type="EMBL" id="SFV40257.1"/>
    </source>
</evidence>
<keyword evidence="7" id="KW-1015">Disulfide bond</keyword>
<sequence length="314" mass="33663">MAKSYDVIVIGAGPGGMTAALYASRANLSVLMLDRGIYGGQMNNTAEVENYPGFKSILGPDLAEKMYQSSTQFDAEYAYGSVESVSVAADGLKTITTDSDVYETQALIIATGSEYRKLGVPGEDDYSGRGVSYCAVCDGAFFKNKPVAVIGGGDSAVEEGGDLSQMTSAVNIIHRRDQLRAQKILQDRAFANDKIGFTWDTIVTEILGDGQKVTGVQTHNKKTGEDSVKDVDGVFIYVGNQPMTQPFLDLGITDDKGWIKTDEKMKTSVPGIFAVGDVRQKDLRQITTSVGDGGIAGQEAFNYLQSLQDKVPAK</sequence>
<comment type="cofactor">
    <cofactor evidence="11">
        <name>FAD</name>
        <dbReference type="ChEBI" id="CHEBI:57692"/>
    </cofactor>
    <text evidence="11">Binds 1 FAD per subunit.</text>
</comment>
<evidence type="ECO:0000256" key="9">
    <source>
        <dbReference type="ARBA" id="ARBA00048132"/>
    </source>
</evidence>
<evidence type="ECO:0000256" key="6">
    <source>
        <dbReference type="ARBA" id="ARBA00023002"/>
    </source>
</evidence>